<name>A0A1I1EG91_9BURK</name>
<organism evidence="3 4">
    <name type="scientific">Massilia yuzhufengensis</name>
    <dbReference type="NCBI Taxonomy" id="1164594"/>
    <lineage>
        <taxon>Bacteria</taxon>
        <taxon>Pseudomonadati</taxon>
        <taxon>Pseudomonadota</taxon>
        <taxon>Betaproteobacteria</taxon>
        <taxon>Burkholderiales</taxon>
        <taxon>Oxalobacteraceae</taxon>
        <taxon>Telluria group</taxon>
        <taxon>Massilia</taxon>
    </lineage>
</organism>
<dbReference type="PANTHER" id="PTHR43546:SF7">
    <property type="entry name" value="METALLO-BETA-LACTAMASE DOMAIN-CONTAINING PROTEIN"/>
    <property type="match status" value="1"/>
</dbReference>
<keyword evidence="1" id="KW-0732">Signal</keyword>
<gene>
    <name evidence="3" type="ORF">SAMN05216204_102104</name>
</gene>
<dbReference type="Gene3D" id="3.60.15.10">
    <property type="entry name" value="Ribonuclease Z/Hydroxyacylglutathione hydrolase-like"/>
    <property type="match status" value="1"/>
</dbReference>
<accession>A0A1I1EG91</accession>
<feature type="chain" id="PRO_5011554853" evidence="1">
    <location>
        <begin position="26"/>
        <end position="319"/>
    </location>
</feature>
<dbReference type="RefSeq" id="WP_091870623.1">
    <property type="nucleotide sequence ID" value="NZ_FOLD01000002.1"/>
</dbReference>
<evidence type="ECO:0000256" key="1">
    <source>
        <dbReference type="SAM" id="SignalP"/>
    </source>
</evidence>
<protein>
    <submittedName>
        <fullName evidence="3">L-ascorbate metabolism protein UlaG, beta-lactamase superfamily</fullName>
    </submittedName>
</protein>
<proteinExistence type="predicted"/>
<dbReference type="AlphaFoldDB" id="A0A1I1EG91"/>
<feature type="domain" description="Metallo-beta-lactamase" evidence="2">
    <location>
        <begin position="96"/>
        <end position="276"/>
    </location>
</feature>
<sequence length="319" mass="34348">MPAVRLFQFCVLLASLCGAAGLVRAADAPATPVQGEIFTLQLPAGSAPAADTSTGTAQFIGTATVIIRFQGFTILTDPNFLPKGGQAQLGYGITAERKTSPAISFDKLPPIDLVVLSHFHDDHFDKLVQERLKPATPIISPKEASERLKRMGFTHTYGLSTWDRVDVSKGEARLRITATPARHGPAGVAVLLPKTMGAVLDFGANAALPDYRIYISGDTLVYDDTGAIPQRFPNIDLALLHLGGLRIPGGVKLTMDGKDGVRMMQVVRPKIAVPIHVDDYDVFTSPLEEFAREVKAAGLEKEVVYLAHGETYSFSPAQR</sequence>
<dbReference type="Pfam" id="PF12706">
    <property type="entry name" value="Lactamase_B_2"/>
    <property type="match status" value="1"/>
</dbReference>
<evidence type="ECO:0000259" key="2">
    <source>
        <dbReference type="Pfam" id="PF12706"/>
    </source>
</evidence>
<reference evidence="4" key="1">
    <citation type="submission" date="2016-10" db="EMBL/GenBank/DDBJ databases">
        <authorList>
            <person name="Varghese N."/>
            <person name="Submissions S."/>
        </authorList>
    </citation>
    <scope>NUCLEOTIDE SEQUENCE [LARGE SCALE GENOMIC DNA]</scope>
    <source>
        <strain evidence="4">CGMCC 1.12041</strain>
    </source>
</reference>
<dbReference type="EMBL" id="FOLD01000002">
    <property type="protein sequence ID" value="SFB85766.1"/>
    <property type="molecule type" value="Genomic_DNA"/>
</dbReference>
<dbReference type="Proteomes" id="UP000198639">
    <property type="component" value="Unassembled WGS sequence"/>
</dbReference>
<dbReference type="SUPFAM" id="SSF56281">
    <property type="entry name" value="Metallo-hydrolase/oxidoreductase"/>
    <property type="match status" value="1"/>
</dbReference>
<dbReference type="STRING" id="1164594.SAMN05216204_102104"/>
<dbReference type="PANTHER" id="PTHR43546">
    <property type="entry name" value="UPF0173 METAL-DEPENDENT HYDROLASE MJ1163-RELATED"/>
    <property type="match status" value="1"/>
</dbReference>
<evidence type="ECO:0000313" key="3">
    <source>
        <dbReference type="EMBL" id="SFB85766.1"/>
    </source>
</evidence>
<keyword evidence="4" id="KW-1185">Reference proteome</keyword>
<feature type="signal peptide" evidence="1">
    <location>
        <begin position="1"/>
        <end position="25"/>
    </location>
</feature>
<dbReference type="InterPro" id="IPR001279">
    <property type="entry name" value="Metallo-B-lactamas"/>
</dbReference>
<dbReference type="InterPro" id="IPR036866">
    <property type="entry name" value="RibonucZ/Hydroxyglut_hydro"/>
</dbReference>
<evidence type="ECO:0000313" key="4">
    <source>
        <dbReference type="Proteomes" id="UP000198639"/>
    </source>
</evidence>
<dbReference type="InterPro" id="IPR050114">
    <property type="entry name" value="UPF0173_UPF0282_UlaG_hydrolase"/>
</dbReference>
<dbReference type="OrthoDB" id="9805728at2"/>